<dbReference type="InterPro" id="IPR041492">
    <property type="entry name" value="HAD_2"/>
</dbReference>
<organism evidence="1 2">
    <name type="scientific">Pediococcus acidilactici DSM 20284</name>
    <dbReference type="NCBI Taxonomy" id="862514"/>
    <lineage>
        <taxon>Bacteria</taxon>
        <taxon>Bacillati</taxon>
        <taxon>Bacillota</taxon>
        <taxon>Bacilli</taxon>
        <taxon>Lactobacillales</taxon>
        <taxon>Lactobacillaceae</taxon>
        <taxon>Pediococcus</taxon>
        <taxon>Pediococcus acidilactici group</taxon>
    </lineage>
</organism>
<dbReference type="InterPro" id="IPR023214">
    <property type="entry name" value="HAD_sf"/>
</dbReference>
<accession>E0NHX3</accession>
<dbReference type="InterPro" id="IPR050155">
    <property type="entry name" value="HAD-like_hydrolase_sf"/>
</dbReference>
<dbReference type="AlphaFoldDB" id="E0NHX3"/>
<dbReference type="HOGENOM" id="CLU_1250237_0_0_9"/>
<dbReference type="Gene3D" id="3.40.50.1000">
    <property type="entry name" value="HAD superfamily/HAD-like"/>
    <property type="match status" value="1"/>
</dbReference>
<dbReference type="SUPFAM" id="SSF56784">
    <property type="entry name" value="HAD-like"/>
    <property type="match status" value="1"/>
</dbReference>
<dbReference type="RefSeq" id="WP_004166639.1">
    <property type="nucleotide sequence ID" value="NZ_GL397067.1"/>
</dbReference>
<dbReference type="PANTHER" id="PTHR43434:SF1">
    <property type="entry name" value="PHOSPHOGLYCOLATE PHOSPHATASE"/>
    <property type="match status" value="1"/>
</dbReference>
<evidence type="ECO:0000313" key="1">
    <source>
        <dbReference type="EMBL" id="EFL94736.1"/>
    </source>
</evidence>
<dbReference type="Proteomes" id="UP000004470">
    <property type="component" value="Unassembled WGS sequence"/>
</dbReference>
<dbReference type="GO" id="GO:0008967">
    <property type="term" value="F:phosphoglycolate phosphatase activity"/>
    <property type="evidence" value="ECO:0007669"/>
    <property type="project" value="TreeGrafter"/>
</dbReference>
<dbReference type="Gene3D" id="1.10.150.240">
    <property type="entry name" value="Putative phosphatase, domain 2"/>
    <property type="match status" value="1"/>
</dbReference>
<dbReference type="eggNOG" id="COG0546">
    <property type="taxonomic scope" value="Bacteria"/>
</dbReference>
<keyword evidence="2" id="KW-1185">Reference proteome</keyword>
<dbReference type="InterPro" id="IPR036412">
    <property type="entry name" value="HAD-like_sf"/>
</dbReference>
<evidence type="ECO:0000313" key="2">
    <source>
        <dbReference type="Proteomes" id="UP000004470"/>
    </source>
</evidence>
<dbReference type="InterPro" id="IPR023198">
    <property type="entry name" value="PGP-like_dom2"/>
</dbReference>
<dbReference type="PANTHER" id="PTHR43434">
    <property type="entry name" value="PHOSPHOGLYCOLATE PHOSPHATASE"/>
    <property type="match status" value="1"/>
</dbReference>
<proteinExistence type="predicted"/>
<name>E0NHX3_PEDAC</name>
<gene>
    <name evidence="1" type="ORF">HMPREF0623_1604</name>
</gene>
<dbReference type="GO" id="GO:0006281">
    <property type="term" value="P:DNA repair"/>
    <property type="evidence" value="ECO:0007669"/>
    <property type="project" value="TreeGrafter"/>
</dbReference>
<dbReference type="EMBL" id="AEEG01000009">
    <property type="protein sequence ID" value="EFL94736.1"/>
    <property type="molecule type" value="Genomic_DNA"/>
</dbReference>
<comment type="caution">
    <text evidence="1">The sequence shown here is derived from an EMBL/GenBank/DDBJ whole genome shotgun (WGS) entry which is preliminary data.</text>
</comment>
<dbReference type="Pfam" id="PF13419">
    <property type="entry name" value="HAD_2"/>
    <property type="match status" value="1"/>
</dbReference>
<reference evidence="1" key="1">
    <citation type="submission" date="2010-07" db="EMBL/GenBank/DDBJ databases">
        <authorList>
            <person name="Muzny D."/>
            <person name="Qin X."/>
            <person name="Deng J."/>
            <person name="Jiang H."/>
            <person name="Liu Y."/>
            <person name="Qu J."/>
            <person name="Song X.-Z."/>
            <person name="Zhang L."/>
            <person name="Thornton R."/>
            <person name="Coyle M."/>
            <person name="Francisco L."/>
            <person name="Jackson L."/>
            <person name="Javaid M."/>
            <person name="Korchina V."/>
            <person name="Kovar C."/>
            <person name="Mata R."/>
            <person name="Mathew T."/>
            <person name="Ngo R."/>
            <person name="Nguyen L."/>
            <person name="Nguyen N."/>
            <person name="Okwuonu G."/>
            <person name="Ongeri F."/>
            <person name="Pham C."/>
            <person name="Simmons D."/>
            <person name="Wilczek-Boney K."/>
            <person name="Hale W."/>
            <person name="Jakkamsetti A."/>
            <person name="Pham P."/>
            <person name="Ruth R."/>
            <person name="San Lucas F."/>
            <person name="Warren J."/>
            <person name="Zhang J."/>
            <person name="Zhao Z."/>
            <person name="Zhou C."/>
            <person name="Zhu D."/>
            <person name="Lee S."/>
            <person name="Bess C."/>
            <person name="Blankenburg K."/>
            <person name="Forbes L."/>
            <person name="Fu Q."/>
            <person name="Gubbala S."/>
            <person name="Hirani K."/>
            <person name="Jayaseelan J.C."/>
            <person name="Lara F."/>
            <person name="Munidasa M."/>
            <person name="Palculict T."/>
            <person name="Patil S."/>
            <person name="Pu L.-L."/>
            <person name="Saada N."/>
            <person name="Tang L."/>
            <person name="Weissenberger G."/>
            <person name="Zhu Y."/>
            <person name="Hemphill L."/>
            <person name="Shang Y."/>
            <person name="Youmans B."/>
            <person name="Ayvaz T."/>
            <person name="Ross M."/>
            <person name="Santibanez J."/>
            <person name="Aqrawi P."/>
            <person name="Gross S."/>
            <person name="Joshi V."/>
            <person name="Fowler G."/>
            <person name="Nazareth L."/>
            <person name="Reid J."/>
            <person name="Worley K."/>
            <person name="Petrosino J."/>
            <person name="Highlander S."/>
            <person name="Gibbs R."/>
        </authorList>
    </citation>
    <scope>NUCLEOTIDE SEQUENCE [LARGE SCALE GENOMIC DNA]</scope>
    <source>
        <strain evidence="1">DSM 20284</strain>
    </source>
</reference>
<protein>
    <submittedName>
        <fullName evidence="1">Haloacid dehalogenase-like hydrolase</fullName>
    </submittedName>
</protein>
<sequence>MKYKCLILDHDDTAVDSTRYIHYPSFVAALKELRPEAPVLTLNEFVNYCFNPGFNKLCTDIIKFTPEEQSRQQEIWRQYNRERIAKFFPGFPELIKQFKEQGGIITVVSHSESAMVKSDYMRACGFEPDAVYGWELGKDKIKPNPYPVLQILNHFSLQPKEALILNDSRLGLEMANKCNVPFAAAGWSPKNLTIQKWMRENSPLYFDHLNKLVRYIE</sequence>